<protein>
    <submittedName>
        <fullName evidence="2">Uncharacterized protein</fullName>
    </submittedName>
</protein>
<accession>A0A8H7PVV6</accession>
<feature type="compositionally biased region" description="Basic and acidic residues" evidence="1">
    <location>
        <begin position="92"/>
        <end position="103"/>
    </location>
</feature>
<name>A0A8H7PVV6_9FUNG</name>
<reference evidence="2" key="1">
    <citation type="submission" date="2020-12" db="EMBL/GenBank/DDBJ databases">
        <title>Metabolic potential, ecology and presence of endohyphal bacteria is reflected in genomic diversity of Mucoromycotina.</title>
        <authorList>
            <person name="Muszewska A."/>
            <person name="Okrasinska A."/>
            <person name="Steczkiewicz K."/>
            <person name="Drgas O."/>
            <person name="Orlowska M."/>
            <person name="Perlinska-Lenart U."/>
            <person name="Aleksandrzak-Piekarczyk T."/>
            <person name="Szatraj K."/>
            <person name="Zielenkiewicz U."/>
            <person name="Pilsyk S."/>
            <person name="Malc E."/>
            <person name="Mieczkowski P."/>
            <person name="Kruszewska J.S."/>
            <person name="Biernat P."/>
            <person name="Pawlowska J."/>
        </authorList>
    </citation>
    <scope>NUCLEOTIDE SEQUENCE</scope>
    <source>
        <strain evidence="2">WA0000051536</strain>
    </source>
</reference>
<feature type="region of interest" description="Disordered" evidence="1">
    <location>
        <begin position="31"/>
        <end position="103"/>
    </location>
</feature>
<evidence type="ECO:0000313" key="3">
    <source>
        <dbReference type="Proteomes" id="UP000612746"/>
    </source>
</evidence>
<feature type="compositionally biased region" description="Polar residues" evidence="1">
    <location>
        <begin position="80"/>
        <end position="90"/>
    </location>
</feature>
<dbReference type="EMBL" id="JAEPRA010000008">
    <property type="protein sequence ID" value="KAG2181574.1"/>
    <property type="molecule type" value="Genomic_DNA"/>
</dbReference>
<sequence>MNGQNVSKPLLQTSQSSENIKSYHTMLFHKAYDEKKEQQEQSIGFTSRSDTPRPTPKRTTSTGAFIIEENNPSKGDLEMSNGQNQRNPSHAISDRFLHLGNKD</sequence>
<comment type="caution">
    <text evidence="2">The sequence shown here is derived from an EMBL/GenBank/DDBJ whole genome shotgun (WGS) entry which is preliminary data.</text>
</comment>
<proteinExistence type="predicted"/>
<dbReference type="OrthoDB" id="2417904at2759"/>
<dbReference type="Proteomes" id="UP000612746">
    <property type="component" value="Unassembled WGS sequence"/>
</dbReference>
<dbReference type="AlphaFoldDB" id="A0A8H7PVV6"/>
<evidence type="ECO:0000256" key="1">
    <source>
        <dbReference type="SAM" id="MobiDB-lite"/>
    </source>
</evidence>
<evidence type="ECO:0000313" key="2">
    <source>
        <dbReference type="EMBL" id="KAG2181574.1"/>
    </source>
</evidence>
<keyword evidence="3" id="KW-1185">Reference proteome</keyword>
<organism evidence="2 3">
    <name type="scientific">Umbelopsis vinacea</name>
    <dbReference type="NCBI Taxonomy" id="44442"/>
    <lineage>
        <taxon>Eukaryota</taxon>
        <taxon>Fungi</taxon>
        <taxon>Fungi incertae sedis</taxon>
        <taxon>Mucoromycota</taxon>
        <taxon>Mucoromycotina</taxon>
        <taxon>Umbelopsidomycetes</taxon>
        <taxon>Umbelopsidales</taxon>
        <taxon>Umbelopsidaceae</taxon>
        <taxon>Umbelopsis</taxon>
    </lineage>
</organism>
<gene>
    <name evidence="2" type="ORF">INT44_008389</name>
</gene>